<feature type="region of interest" description="Disordered" evidence="1">
    <location>
        <begin position="259"/>
        <end position="313"/>
    </location>
</feature>
<name>A0A6A5Z4G0_9PLEO</name>
<feature type="compositionally biased region" description="Polar residues" evidence="1">
    <location>
        <begin position="283"/>
        <end position="313"/>
    </location>
</feature>
<evidence type="ECO:0000313" key="2">
    <source>
        <dbReference type="EMBL" id="KAF2114379.1"/>
    </source>
</evidence>
<dbReference type="EMBL" id="ML977325">
    <property type="protein sequence ID" value="KAF2114379.1"/>
    <property type="molecule type" value="Genomic_DNA"/>
</dbReference>
<evidence type="ECO:0000256" key="1">
    <source>
        <dbReference type="SAM" id="MobiDB-lite"/>
    </source>
</evidence>
<dbReference type="Proteomes" id="UP000799770">
    <property type="component" value="Unassembled WGS sequence"/>
</dbReference>
<dbReference type="AlphaFoldDB" id="A0A6A5Z4G0"/>
<keyword evidence="3" id="KW-1185">Reference proteome</keyword>
<reference evidence="2" key="1">
    <citation type="journal article" date="2020" name="Stud. Mycol.">
        <title>101 Dothideomycetes genomes: a test case for predicting lifestyles and emergence of pathogens.</title>
        <authorList>
            <person name="Haridas S."/>
            <person name="Albert R."/>
            <person name="Binder M."/>
            <person name="Bloem J."/>
            <person name="Labutti K."/>
            <person name="Salamov A."/>
            <person name="Andreopoulos B."/>
            <person name="Baker S."/>
            <person name="Barry K."/>
            <person name="Bills G."/>
            <person name="Bluhm B."/>
            <person name="Cannon C."/>
            <person name="Castanera R."/>
            <person name="Culley D."/>
            <person name="Daum C."/>
            <person name="Ezra D."/>
            <person name="Gonzalez J."/>
            <person name="Henrissat B."/>
            <person name="Kuo A."/>
            <person name="Liang C."/>
            <person name="Lipzen A."/>
            <person name="Lutzoni F."/>
            <person name="Magnuson J."/>
            <person name="Mondo S."/>
            <person name="Nolan M."/>
            <person name="Ohm R."/>
            <person name="Pangilinan J."/>
            <person name="Park H.-J."/>
            <person name="Ramirez L."/>
            <person name="Alfaro M."/>
            <person name="Sun H."/>
            <person name="Tritt A."/>
            <person name="Yoshinaga Y."/>
            <person name="Zwiers L.-H."/>
            <person name="Turgeon B."/>
            <person name="Goodwin S."/>
            <person name="Spatafora J."/>
            <person name="Crous P."/>
            <person name="Grigoriev I."/>
        </authorList>
    </citation>
    <scope>NUCLEOTIDE SEQUENCE</scope>
    <source>
        <strain evidence="2">CBS 627.86</strain>
    </source>
</reference>
<organism evidence="2 3">
    <name type="scientific">Lophiotrema nucula</name>
    <dbReference type="NCBI Taxonomy" id="690887"/>
    <lineage>
        <taxon>Eukaryota</taxon>
        <taxon>Fungi</taxon>
        <taxon>Dikarya</taxon>
        <taxon>Ascomycota</taxon>
        <taxon>Pezizomycotina</taxon>
        <taxon>Dothideomycetes</taxon>
        <taxon>Pleosporomycetidae</taxon>
        <taxon>Pleosporales</taxon>
        <taxon>Lophiotremataceae</taxon>
        <taxon>Lophiotrema</taxon>
    </lineage>
</organism>
<feature type="compositionally biased region" description="Basic and acidic residues" evidence="1">
    <location>
        <begin position="260"/>
        <end position="269"/>
    </location>
</feature>
<accession>A0A6A5Z4G0</accession>
<sequence>MSSISSAHTIDEEGFTPVLSRSQRQKLAKQNKPPAPVAEPIARQKSAQWIASKPVASVANVAPIHQGCILMDGFRKLSREERGKLLHGPKIAILVKGTKVCNISKRLLMAVSALAHRDLTVHQTEPILSLPDHLDKDAVASVLGYFKNVCSVNYYNLGHPDDIEVTGGIYQAARTLETGGAELSVLGYLKYKIFANKLGYIDMHALLNCCDGVHDPLFEVIAKNMAQLRYTEAVGKPGKFESFLRAHPQLSAAMDDIDAEHDAKRKQTEAAKTARLKDEQRNNKASTQQVANNMSHPGLRSMTQEQARSVGLQ</sequence>
<evidence type="ECO:0000313" key="3">
    <source>
        <dbReference type="Proteomes" id="UP000799770"/>
    </source>
</evidence>
<protein>
    <submittedName>
        <fullName evidence="2">Uncharacterized protein</fullName>
    </submittedName>
</protein>
<dbReference type="OrthoDB" id="3781812at2759"/>
<proteinExistence type="predicted"/>
<gene>
    <name evidence="2" type="ORF">BDV96DRAFT_600359</name>
</gene>